<proteinExistence type="predicted"/>
<keyword evidence="1" id="KW-0472">Membrane</keyword>
<dbReference type="EMBL" id="JAGSPD010000005">
    <property type="protein sequence ID" value="MBV7269090.1"/>
    <property type="molecule type" value="Genomic_DNA"/>
</dbReference>
<keyword evidence="1" id="KW-0812">Transmembrane</keyword>
<evidence type="ECO:0000313" key="2">
    <source>
        <dbReference type="EMBL" id="MBV7269090.1"/>
    </source>
</evidence>
<feature type="transmembrane region" description="Helical" evidence="1">
    <location>
        <begin position="101"/>
        <end position="122"/>
    </location>
</feature>
<feature type="transmembrane region" description="Helical" evidence="1">
    <location>
        <begin position="49"/>
        <end position="66"/>
    </location>
</feature>
<dbReference type="AlphaFoldDB" id="A0A9X1FAN1"/>
<accession>A0A9X1FAN1</accession>
<evidence type="ECO:0000256" key="1">
    <source>
        <dbReference type="SAM" id="Phobius"/>
    </source>
</evidence>
<protein>
    <submittedName>
        <fullName evidence="2">DUF4345 domain-containing protein</fullName>
    </submittedName>
</protein>
<keyword evidence="1" id="KW-1133">Transmembrane helix</keyword>
<dbReference type="Pfam" id="PF14248">
    <property type="entry name" value="DUF4345"/>
    <property type="match status" value="1"/>
</dbReference>
<reference evidence="2" key="1">
    <citation type="submission" date="2021-04" db="EMBL/GenBank/DDBJ databases">
        <authorList>
            <person name="Pira H."/>
            <person name="Risdian C."/>
            <person name="Wink J."/>
        </authorList>
    </citation>
    <scope>NUCLEOTIDE SEQUENCE</scope>
    <source>
        <strain evidence="2">WHY3</strain>
    </source>
</reference>
<feature type="transmembrane region" description="Helical" evidence="1">
    <location>
        <begin position="12"/>
        <end position="29"/>
    </location>
</feature>
<gene>
    <name evidence="2" type="ORF">KCG49_07815</name>
</gene>
<keyword evidence="3" id="KW-1185">Reference proteome</keyword>
<name>A0A9X1FAN1_9FLAO</name>
<dbReference type="InterPro" id="IPR025597">
    <property type="entry name" value="DUF4345"/>
</dbReference>
<dbReference type="RefSeq" id="WP_218545641.1">
    <property type="nucleotide sequence ID" value="NZ_JAGSPD010000005.1"/>
</dbReference>
<sequence>MTNKNVISKIHLIISIIIVVPVAFVYGFNPDSQFDIHSQTLDEQNFFKAIMGLYLGFSVVWLFGIFKINYLKLALVSNVVFMLGLALGRSLSWAIDGAPTQAYIIGTLGEFILGFYGLWVLITQHQGSTNT</sequence>
<feature type="transmembrane region" description="Helical" evidence="1">
    <location>
        <begin position="73"/>
        <end position="95"/>
    </location>
</feature>
<organism evidence="2 3">
    <name type="scientific">Winogradskyella luteola</name>
    <dbReference type="NCBI Taxonomy" id="2828330"/>
    <lineage>
        <taxon>Bacteria</taxon>
        <taxon>Pseudomonadati</taxon>
        <taxon>Bacteroidota</taxon>
        <taxon>Flavobacteriia</taxon>
        <taxon>Flavobacteriales</taxon>
        <taxon>Flavobacteriaceae</taxon>
        <taxon>Winogradskyella</taxon>
    </lineage>
</organism>
<dbReference type="Proteomes" id="UP001138894">
    <property type="component" value="Unassembled WGS sequence"/>
</dbReference>
<comment type="caution">
    <text evidence="2">The sequence shown here is derived from an EMBL/GenBank/DDBJ whole genome shotgun (WGS) entry which is preliminary data.</text>
</comment>
<evidence type="ECO:0000313" key="3">
    <source>
        <dbReference type="Proteomes" id="UP001138894"/>
    </source>
</evidence>